<evidence type="ECO:0000256" key="1">
    <source>
        <dbReference type="SAM" id="MobiDB-lite"/>
    </source>
</evidence>
<organism evidence="2 3">
    <name type="scientific">Conyzicola nivalis</name>
    <dbReference type="NCBI Taxonomy" id="1477021"/>
    <lineage>
        <taxon>Bacteria</taxon>
        <taxon>Bacillati</taxon>
        <taxon>Actinomycetota</taxon>
        <taxon>Actinomycetes</taxon>
        <taxon>Micrococcales</taxon>
        <taxon>Microbacteriaceae</taxon>
        <taxon>Conyzicola</taxon>
    </lineage>
</organism>
<dbReference type="RefSeq" id="WP_354023086.1">
    <property type="nucleotide sequence ID" value="NZ_JBEPSJ010000001.1"/>
</dbReference>
<accession>A0ABV2QJ31</accession>
<sequence length="301" mass="31272">MSDVSRYLPLSQRPKRDESGVSGDWSAAFAAVLRAIAGQVRDSAGTTHDAGLRAVAGPLVWRLSTTRLGRVSAGLSKRAASSGAERPATELAAELEAIALDARQTRIPELSAAVVAALDTAAVTGMPVAVDPIALGAVAIARALSAPLPIRAVLGGTTLVALDGDWQVGRGWSVVHAPGAEIAAFLFGRAGVPADAANTMEGGTTKEQDMAGSKDGGFDLGGLEGVVGNLFGGKHFDIKALEPMWAQIQPFLRGLDSDEIVDKIGSWAKELELPIVKHIPDDVITKIQNGVRVPLANLIQR</sequence>
<protein>
    <submittedName>
        <fullName evidence="2">Uncharacterized protein</fullName>
    </submittedName>
</protein>
<evidence type="ECO:0000313" key="3">
    <source>
        <dbReference type="Proteomes" id="UP001549257"/>
    </source>
</evidence>
<gene>
    <name evidence="2" type="ORF">ABIE21_000368</name>
</gene>
<reference evidence="2 3" key="1">
    <citation type="submission" date="2024-06" db="EMBL/GenBank/DDBJ databases">
        <title>Sorghum-associated microbial communities from plants grown in Nebraska, USA.</title>
        <authorList>
            <person name="Schachtman D."/>
        </authorList>
    </citation>
    <scope>NUCLEOTIDE SEQUENCE [LARGE SCALE GENOMIC DNA]</scope>
    <source>
        <strain evidence="2 3">2857</strain>
    </source>
</reference>
<dbReference type="EMBL" id="JBEPSJ010000001">
    <property type="protein sequence ID" value="MET4580878.1"/>
    <property type="molecule type" value="Genomic_DNA"/>
</dbReference>
<keyword evidence="3" id="KW-1185">Reference proteome</keyword>
<proteinExistence type="predicted"/>
<evidence type="ECO:0000313" key="2">
    <source>
        <dbReference type="EMBL" id="MET4580878.1"/>
    </source>
</evidence>
<dbReference type="Proteomes" id="UP001549257">
    <property type="component" value="Unassembled WGS sequence"/>
</dbReference>
<name>A0ABV2QJ31_9MICO</name>
<comment type="caution">
    <text evidence="2">The sequence shown here is derived from an EMBL/GenBank/DDBJ whole genome shotgun (WGS) entry which is preliminary data.</text>
</comment>
<feature type="region of interest" description="Disordered" evidence="1">
    <location>
        <begin position="1"/>
        <end position="22"/>
    </location>
</feature>